<evidence type="ECO:0000313" key="2">
    <source>
        <dbReference type="EMBL" id="KAK1924885.1"/>
    </source>
</evidence>
<evidence type="ECO:0000256" key="1">
    <source>
        <dbReference type="SAM" id="MobiDB-lite"/>
    </source>
</evidence>
<feature type="compositionally biased region" description="Polar residues" evidence="1">
    <location>
        <begin position="223"/>
        <end position="239"/>
    </location>
</feature>
<feature type="region of interest" description="Disordered" evidence="1">
    <location>
        <begin position="223"/>
        <end position="244"/>
    </location>
</feature>
<feature type="compositionally biased region" description="Polar residues" evidence="1">
    <location>
        <begin position="92"/>
        <end position="106"/>
    </location>
</feature>
<feature type="region of interest" description="Disordered" evidence="1">
    <location>
        <begin position="284"/>
        <end position="325"/>
    </location>
</feature>
<gene>
    <name evidence="2" type="ORF">DB88DRAFT_545759</name>
</gene>
<organism evidence="2 3">
    <name type="scientific">Papiliotrema laurentii</name>
    <name type="common">Cryptococcus laurentii</name>
    <dbReference type="NCBI Taxonomy" id="5418"/>
    <lineage>
        <taxon>Eukaryota</taxon>
        <taxon>Fungi</taxon>
        <taxon>Dikarya</taxon>
        <taxon>Basidiomycota</taxon>
        <taxon>Agaricomycotina</taxon>
        <taxon>Tremellomycetes</taxon>
        <taxon>Tremellales</taxon>
        <taxon>Rhynchogastremaceae</taxon>
        <taxon>Papiliotrema</taxon>
    </lineage>
</organism>
<dbReference type="AlphaFoldDB" id="A0AAD9FRH1"/>
<feature type="region of interest" description="Disordered" evidence="1">
    <location>
        <begin position="367"/>
        <end position="487"/>
    </location>
</feature>
<comment type="caution">
    <text evidence="2">The sequence shown here is derived from an EMBL/GenBank/DDBJ whole genome shotgun (WGS) entry which is preliminary data.</text>
</comment>
<proteinExistence type="predicted"/>
<feature type="compositionally biased region" description="Basic residues" evidence="1">
    <location>
        <begin position="444"/>
        <end position="453"/>
    </location>
</feature>
<feature type="compositionally biased region" description="Low complexity" evidence="1">
    <location>
        <begin position="470"/>
        <end position="483"/>
    </location>
</feature>
<feature type="region of interest" description="Disordered" evidence="1">
    <location>
        <begin position="65"/>
        <end position="143"/>
    </location>
</feature>
<feature type="compositionally biased region" description="Low complexity" evidence="1">
    <location>
        <begin position="285"/>
        <end position="296"/>
    </location>
</feature>
<dbReference type="Proteomes" id="UP001182556">
    <property type="component" value="Unassembled WGS sequence"/>
</dbReference>
<feature type="compositionally biased region" description="Polar residues" evidence="1">
    <location>
        <begin position="412"/>
        <end position="422"/>
    </location>
</feature>
<feature type="region of interest" description="Disordered" evidence="1">
    <location>
        <begin position="1"/>
        <end position="33"/>
    </location>
</feature>
<dbReference type="EMBL" id="JAODAN010000004">
    <property type="protein sequence ID" value="KAK1924885.1"/>
    <property type="molecule type" value="Genomic_DNA"/>
</dbReference>
<keyword evidence="3" id="KW-1185">Reference proteome</keyword>
<name>A0AAD9FRH1_PAPLA</name>
<accession>A0AAD9FRH1</accession>
<protein>
    <submittedName>
        <fullName evidence="2">Uncharacterized protein</fullName>
    </submittedName>
</protein>
<reference evidence="2" key="1">
    <citation type="submission" date="2023-02" db="EMBL/GenBank/DDBJ databases">
        <title>Identification and recombinant expression of a fungal hydrolase from Papiliotrema laurentii that hydrolyzes apple cutin and clears colloidal polyester polyurethane.</title>
        <authorList>
            <consortium name="DOE Joint Genome Institute"/>
            <person name="Roman V.A."/>
            <person name="Bojanowski C."/>
            <person name="Crable B.R."/>
            <person name="Wagner D.N."/>
            <person name="Hung C.S."/>
            <person name="Nadeau L.J."/>
            <person name="Schratz L."/>
            <person name="Haridas S."/>
            <person name="Pangilinan J."/>
            <person name="Lipzen A."/>
            <person name="Na H."/>
            <person name="Yan M."/>
            <person name="Ng V."/>
            <person name="Grigoriev I.V."/>
            <person name="Spatafora J.W."/>
            <person name="Barlow D."/>
            <person name="Biffinger J."/>
            <person name="Kelley-Loughnane N."/>
            <person name="Varaljay V.A."/>
            <person name="Crookes-Goodson W.J."/>
        </authorList>
    </citation>
    <scope>NUCLEOTIDE SEQUENCE</scope>
    <source>
        <strain evidence="2">5307AH</strain>
    </source>
</reference>
<feature type="compositionally biased region" description="Pro residues" evidence="1">
    <location>
        <begin position="1"/>
        <end position="10"/>
    </location>
</feature>
<feature type="compositionally biased region" description="Polar residues" evidence="1">
    <location>
        <begin position="367"/>
        <end position="378"/>
    </location>
</feature>
<evidence type="ECO:0000313" key="3">
    <source>
        <dbReference type="Proteomes" id="UP001182556"/>
    </source>
</evidence>
<sequence length="1006" mass="110086">MTSPRPPPPATYHRRLVNPTDRTDVPPGNLHAQTFTSTWRSRPDTAFDLPPRELYAQLDPTASTFRTRLPVPPTFESRPLQDKNAAPEHPFNPNSARFPSRGSETSAEGHWDNSRRYPHSLPRVSPTPSLQEPLNRESRAESPESGILISSGVYSTGLSRGASVLPVCRSEFSMFTNGSPFATPREASFPIPAADRMRARSITSPPGSAPFKIMATDCASESNQFTSEATKSESWSLEATTAGRHPASQRFAQLVFSADDDEDAAQHRPAPSLSQTKAAVIANLTGSSPSGPTKSSKTGDRQRAAPSPDSPHPGRKTVPSNVFINAGSPVAKSPLHYSADGIHMEQPSKVPLRLVKFPQRAIDTMNDVAQSQSSSAPENQAKPGQPHGSENKKGSPPSSNDTWHSAPIGVKTYSQTGPSQDSRIVRSATASSGAHDSSSDGHKPVTRPPRKRKATENMGVAPGEVKKARMTTQRTTSTTASSKQDNKLCEKLHDTGQIRAKAEPRPGKKSLGPFWKAWCAGDPHKDGMRQADRSVWGLDGVRDIRPRSSNVKVQAALPDLPPPTAGAIISLPPGELSEADRRFIDHLDPKEFLVSDEELAGVFDSTTNVLVREVTDLRSNQGTERADILFPDFHSQGRLTIDEAALTRLLHSLMTDPHVSTSRAKLKPGDRNAQELSKVKQLVLETLPTPGQVHAISVLAAQMPGRRLFPHATRLYLKPAFQHQFSARMSLDYACGAYKLWVQSFASIADVHTLCTDYTFRALGNARVRVAMEKLKTAWPSIKVHHIHIGEDDLPWTVPGIDHRPLYHVTQPPFNSGTGIAVVYAETCQDVAMLSPLDSCARKMTELARTVVDDFVHYKGESKTTWNIRLPQLPCGDQRGSFNESWRNFASMIRARFKEAVKNGATIQGVTVGNDGQAMEWLGQRLGMQPYRRSERLECEACGWTADFFIPASHKGRRIPSDTCQGGLSAWGSDDGRIFQGDGRQDAFLGQRVSSIHTLSREWKGG</sequence>